<protein>
    <submittedName>
        <fullName evidence="2">Uncharacterized protein</fullName>
    </submittedName>
</protein>
<feature type="transmembrane region" description="Helical" evidence="1">
    <location>
        <begin position="171"/>
        <end position="194"/>
    </location>
</feature>
<proteinExistence type="predicted"/>
<evidence type="ECO:0000313" key="3">
    <source>
        <dbReference type="Proteomes" id="UP000574390"/>
    </source>
</evidence>
<reference evidence="2 3" key="1">
    <citation type="submission" date="2020-04" db="EMBL/GenBank/DDBJ databases">
        <title>Perkinsus olseni comparative genomics.</title>
        <authorList>
            <person name="Bogema D.R."/>
        </authorList>
    </citation>
    <scope>NUCLEOTIDE SEQUENCE [LARGE SCALE GENOMIC DNA]</scope>
    <source>
        <strain evidence="2">ATCC PRA-205</strain>
    </source>
</reference>
<gene>
    <name evidence="2" type="ORF">FOZ62_002726</name>
</gene>
<comment type="caution">
    <text evidence="2">The sequence shown here is derived from an EMBL/GenBank/DDBJ whole genome shotgun (WGS) entry which is preliminary data.</text>
</comment>
<dbReference type="AlphaFoldDB" id="A0A7J6RDY7"/>
<dbReference type="Proteomes" id="UP000574390">
    <property type="component" value="Unassembled WGS sequence"/>
</dbReference>
<accession>A0A7J6RDY7</accession>
<keyword evidence="1" id="KW-0472">Membrane</keyword>
<dbReference type="EMBL" id="JABANM010023433">
    <property type="protein sequence ID" value="KAF4717890.1"/>
    <property type="molecule type" value="Genomic_DNA"/>
</dbReference>
<organism evidence="2 3">
    <name type="scientific">Perkinsus olseni</name>
    <name type="common">Perkinsus atlanticus</name>
    <dbReference type="NCBI Taxonomy" id="32597"/>
    <lineage>
        <taxon>Eukaryota</taxon>
        <taxon>Sar</taxon>
        <taxon>Alveolata</taxon>
        <taxon>Perkinsozoa</taxon>
        <taxon>Perkinsea</taxon>
        <taxon>Perkinsida</taxon>
        <taxon>Perkinsidae</taxon>
        <taxon>Perkinsus</taxon>
    </lineage>
</organism>
<keyword evidence="1" id="KW-0812">Transmembrane</keyword>
<sequence>MQPGTMIARGCFRSGSHTGSMNSVLIPLPLSMNTIGVLLVIVATATSQPDWSSVDLEPPVEPAPTESSVDFSGIVLEPLPGQAPTGGQLDLSGITLDPPVTPASSGSQIDWSSVSLEAPATTGTGLDWSSITLEDPWVATTDQPTHQKAAGTEEHAACNDRSTVTGGCPTALLGVLLAASLASLLANIVQAWLLKKLLSRSSMVIQESVDLELGNRYSHGLTAAAVKEVS</sequence>
<keyword evidence="1" id="KW-1133">Transmembrane helix</keyword>
<evidence type="ECO:0000313" key="2">
    <source>
        <dbReference type="EMBL" id="KAF4717890.1"/>
    </source>
</evidence>
<feature type="non-terminal residue" evidence="2">
    <location>
        <position position="1"/>
    </location>
</feature>
<name>A0A7J6RDY7_PEROL</name>
<evidence type="ECO:0000256" key="1">
    <source>
        <dbReference type="SAM" id="Phobius"/>
    </source>
</evidence>